<accession>A0A0L0SZL1</accession>
<dbReference type="Gene3D" id="3.40.50.1000">
    <property type="entry name" value="HAD superfamily/HAD-like"/>
    <property type="match status" value="1"/>
</dbReference>
<gene>
    <name evidence="3" type="ORF">AMAG_12566</name>
</gene>
<dbReference type="Proteomes" id="UP000054350">
    <property type="component" value="Unassembled WGS sequence"/>
</dbReference>
<dbReference type="PROSITE" id="PS50969">
    <property type="entry name" value="FCP1"/>
    <property type="match status" value="1"/>
</dbReference>
<feature type="region of interest" description="Disordered" evidence="1">
    <location>
        <begin position="617"/>
        <end position="670"/>
    </location>
</feature>
<dbReference type="Pfam" id="PF03031">
    <property type="entry name" value="NIF"/>
    <property type="match status" value="1"/>
</dbReference>
<dbReference type="STRING" id="578462.A0A0L0SZL1"/>
<dbReference type="InterPro" id="IPR023214">
    <property type="entry name" value="HAD_sf"/>
</dbReference>
<dbReference type="InterPro" id="IPR004274">
    <property type="entry name" value="FCP1_dom"/>
</dbReference>
<proteinExistence type="predicted"/>
<dbReference type="eggNOG" id="KOG1605">
    <property type="taxonomic scope" value="Eukaryota"/>
</dbReference>
<feature type="compositionally biased region" description="Polar residues" evidence="1">
    <location>
        <begin position="490"/>
        <end position="525"/>
    </location>
</feature>
<feature type="compositionally biased region" description="Basic and acidic residues" evidence="1">
    <location>
        <begin position="417"/>
        <end position="474"/>
    </location>
</feature>
<reference evidence="4" key="2">
    <citation type="submission" date="2009-11" db="EMBL/GenBank/DDBJ databases">
        <title>The Genome Sequence of Allomyces macrogynus strain ATCC 38327.</title>
        <authorList>
            <consortium name="The Broad Institute Genome Sequencing Platform"/>
            <person name="Russ C."/>
            <person name="Cuomo C."/>
            <person name="Shea T."/>
            <person name="Young S.K."/>
            <person name="Zeng Q."/>
            <person name="Koehrsen M."/>
            <person name="Haas B."/>
            <person name="Borodovsky M."/>
            <person name="Guigo R."/>
            <person name="Alvarado L."/>
            <person name="Berlin A."/>
            <person name="Borenstein D."/>
            <person name="Chen Z."/>
            <person name="Engels R."/>
            <person name="Freedman E."/>
            <person name="Gellesch M."/>
            <person name="Goldberg J."/>
            <person name="Griggs A."/>
            <person name="Gujja S."/>
            <person name="Heiman D."/>
            <person name="Hepburn T."/>
            <person name="Howarth C."/>
            <person name="Jen D."/>
            <person name="Larson L."/>
            <person name="Lewis B."/>
            <person name="Mehta T."/>
            <person name="Park D."/>
            <person name="Pearson M."/>
            <person name="Roberts A."/>
            <person name="Saif S."/>
            <person name="Shenoy N."/>
            <person name="Sisk P."/>
            <person name="Stolte C."/>
            <person name="Sykes S."/>
            <person name="Walk T."/>
            <person name="White J."/>
            <person name="Yandava C."/>
            <person name="Burger G."/>
            <person name="Gray M.W."/>
            <person name="Holland P.W.H."/>
            <person name="King N."/>
            <person name="Lang F.B.F."/>
            <person name="Roger A.J."/>
            <person name="Ruiz-Trillo I."/>
            <person name="Lander E."/>
            <person name="Nusbaum C."/>
        </authorList>
    </citation>
    <scope>NUCLEOTIDE SEQUENCE [LARGE SCALE GENOMIC DNA]</scope>
    <source>
        <strain evidence="4">ATCC 38327</strain>
    </source>
</reference>
<dbReference type="OrthoDB" id="1711508at2759"/>
<feature type="region of interest" description="Disordered" evidence="1">
    <location>
        <begin position="363"/>
        <end position="547"/>
    </location>
</feature>
<feature type="compositionally biased region" description="Low complexity" evidence="1">
    <location>
        <begin position="248"/>
        <end position="257"/>
    </location>
</feature>
<evidence type="ECO:0000313" key="4">
    <source>
        <dbReference type="Proteomes" id="UP000054350"/>
    </source>
</evidence>
<dbReference type="InterPro" id="IPR050365">
    <property type="entry name" value="TIM50"/>
</dbReference>
<keyword evidence="4" id="KW-1185">Reference proteome</keyword>
<dbReference type="SMART" id="SM00577">
    <property type="entry name" value="CPDc"/>
    <property type="match status" value="1"/>
</dbReference>
<dbReference type="EMBL" id="GG745354">
    <property type="protein sequence ID" value="KNE67850.1"/>
    <property type="molecule type" value="Genomic_DNA"/>
</dbReference>
<organism evidence="3 4">
    <name type="scientific">Allomyces macrogynus (strain ATCC 38327)</name>
    <name type="common">Allomyces javanicus var. macrogynus</name>
    <dbReference type="NCBI Taxonomy" id="578462"/>
    <lineage>
        <taxon>Eukaryota</taxon>
        <taxon>Fungi</taxon>
        <taxon>Fungi incertae sedis</taxon>
        <taxon>Blastocladiomycota</taxon>
        <taxon>Blastocladiomycetes</taxon>
        <taxon>Blastocladiales</taxon>
        <taxon>Blastocladiaceae</taxon>
        <taxon>Allomyces</taxon>
    </lineage>
</organism>
<evidence type="ECO:0000256" key="1">
    <source>
        <dbReference type="SAM" id="MobiDB-lite"/>
    </source>
</evidence>
<sequence>MDPPASSNAPSPPPSAPPAQRYLIILDLNGCLIARPSREEYERLREPPYRPPPPSVGQIGRKPVYIRPHVETFLQYAFALDAHLELAVWTSANEDTAQELAHRIMSRKTVRQLRFLWTRSRCTADALGSTPWATIKDMDAVYAAFPDEYTPQNTIMVDDSLFKCRRHPRNALLCPAWNLFATETSPGEDATLLDLAVYLRLLVRAQPADVRDWLQAAPFSILETALPGHARAETTASDAGVSPPLDASSGPGSTPTSLPRPPAPAPRDRSRSRSPRWSRDSTSSDTTAHHRDRPILTGVVTHEQAVRDRAHATQVELAVTVNPAWNFATPPTAQPGMPGACVVATMAALAVAPVPPPSMPWSPRGARYSGSGARLSGSGSPYASRRSARVSATAGNRNGAGSSERLEYGSPSRRSPSRRDHESPTRREYRSRDSRSYDSPSRRDHRTYDSPSRCDHKSSDYRSYESPRRREHGSYRSQTSWNERPPTVRNCRSSMNGTHQSRTSNSESTTRPASTSGYANTASQHQDAEGGGPLSDPESANSANGDAGQFYGAYQGAQGYYDPNQGYYGTGQAYGASYQGFGAYQGFGVYQGYGQGYGAGQWSGAYSAHYANPRYGAPQGFNTQQQQLQQPSFAAHPDHNDPRAAWAATVQPQMDADDDDFMQRQNHTKP</sequence>
<feature type="domain" description="FCP1 homology" evidence="2">
    <location>
        <begin position="17"/>
        <end position="202"/>
    </location>
</feature>
<evidence type="ECO:0000259" key="2">
    <source>
        <dbReference type="PROSITE" id="PS50969"/>
    </source>
</evidence>
<protein>
    <recommendedName>
        <fullName evidence="2">FCP1 homology domain-containing protein</fullName>
    </recommendedName>
</protein>
<feature type="compositionally biased region" description="Low complexity" evidence="1">
    <location>
        <begin position="363"/>
        <end position="392"/>
    </location>
</feature>
<name>A0A0L0SZL1_ALLM3</name>
<dbReference type="VEuPathDB" id="FungiDB:AMAG_12566"/>
<dbReference type="InterPro" id="IPR036412">
    <property type="entry name" value="HAD-like_sf"/>
</dbReference>
<dbReference type="AlphaFoldDB" id="A0A0L0SZL1"/>
<evidence type="ECO:0000313" key="3">
    <source>
        <dbReference type="EMBL" id="KNE67850.1"/>
    </source>
</evidence>
<reference evidence="3 4" key="1">
    <citation type="submission" date="2009-11" db="EMBL/GenBank/DDBJ databases">
        <title>Annotation of Allomyces macrogynus ATCC 38327.</title>
        <authorList>
            <consortium name="The Broad Institute Genome Sequencing Platform"/>
            <person name="Russ C."/>
            <person name="Cuomo C."/>
            <person name="Burger G."/>
            <person name="Gray M.W."/>
            <person name="Holland P.W.H."/>
            <person name="King N."/>
            <person name="Lang F.B.F."/>
            <person name="Roger A.J."/>
            <person name="Ruiz-Trillo I."/>
            <person name="Young S.K."/>
            <person name="Zeng Q."/>
            <person name="Gargeya S."/>
            <person name="Fitzgerald M."/>
            <person name="Haas B."/>
            <person name="Abouelleil A."/>
            <person name="Alvarado L."/>
            <person name="Arachchi H.M."/>
            <person name="Berlin A."/>
            <person name="Chapman S.B."/>
            <person name="Gearin G."/>
            <person name="Goldberg J."/>
            <person name="Griggs A."/>
            <person name="Gujja S."/>
            <person name="Hansen M."/>
            <person name="Heiman D."/>
            <person name="Howarth C."/>
            <person name="Larimer J."/>
            <person name="Lui A."/>
            <person name="MacDonald P.J.P."/>
            <person name="McCowen C."/>
            <person name="Montmayeur A."/>
            <person name="Murphy C."/>
            <person name="Neiman D."/>
            <person name="Pearson M."/>
            <person name="Priest M."/>
            <person name="Roberts A."/>
            <person name="Saif S."/>
            <person name="Shea T."/>
            <person name="Sisk P."/>
            <person name="Stolte C."/>
            <person name="Sykes S."/>
            <person name="Wortman J."/>
            <person name="Nusbaum C."/>
            <person name="Birren B."/>
        </authorList>
    </citation>
    <scope>NUCLEOTIDE SEQUENCE [LARGE SCALE GENOMIC DNA]</scope>
    <source>
        <strain evidence="3 4">ATCC 38327</strain>
    </source>
</reference>
<dbReference type="PANTHER" id="PTHR12210">
    <property type="entry name" value="DULLARD PROTEIN PHOSPHATASE"/>
    <property type="match status" value="1"/>
</dbReference>
<feature type="region of interest" description="Disordered" evidence="1">
    <location>
        <begin position="232"/>
        <end position="301"/>
    </location>
</feature>
<dbReference type="SUPFAM" id="SSF56784">
    <property type="entry name" value="HAD-like"/>
    <property type="match status" value="1"/>
</dbReference>